<dbReference type="InterPro" id="IPR045584">
    <property type="entry name" value="Pilin-like"/>
</dbReference>
<comment type="subcellular location">
    <subcellularLocation>
        <location evidence="1">Cell inner membrane</location>
        <topology evidence="1">Single-pass membrane protein</topology>
    </subcellularLocation>
</comment>
<evidence type="ECO:0000256" key="10">
    <source>
        <dbReference type="ARBA" id="ARBA00030775"/>
    </source>
</evidence>
<comment type="similarity">
    <text evidence="9">Belongs to the GSP H family.</text>
</comment>
<keyword evidence="13" id="KW-1185">Reference proteome</keyword>
<dbReference type="eggNOG" id="COG4970">
    <property type="taxonomic scope" value="Bacteria"/>
</dbReference>
<keyword evidence="4" id="KW-0488">Methylation</keyword>
<evidence type="ECO:0000313" key="12">
    <source>
        <dbReference type="EMBL" id="AFL74783.1"/>
    </source>
</evidence>
<dbReference type="GO" id="GO:0005886">
    <property type="term" value="C:plasma membrane"/>
    <property type="evidence" value="ECO:0007669"/>
    <property type="project" value="UniProtKB-SubCell"/>
</dbReference>
<dbReference type="GO" id="GO:0015627">
    <property type="term" value="C:type II protein secretion system complex"/>
    <property type="evidence" value="ECO:0007669"/>
    <property type="project" value="InterPro"/>
</dbReference>
<dbReference type="GO" id="GO:0015628">
    <property type="term" value="P:protein secretion by the type II secretion system"/>
    <property type="evidence" value="ECO:0007669"/>
    <property type="project" value="InterPro"/>
</dbReference>
<evidence type="ECO:0000256" key="2">
    <source>
        <dbReference type="ARBA" id="ARBA00021549"/>
    </source>
</evidence>
<evidence type="ECO:0000256" key="6">
    <source>
        <dbReference type="ARBA" id="ARBA00022692"/>
    </source>
</evidence>
<protein>
    <recommendedName>
        <fullName evidence="2">Type II secretion system protein H</fullName>
    </recommendedName>
    <alternativeName>
        <fullName evidence="10">General secretion pathway protein H</fullName>
    </alternativeName>
</protein>
<dbReference type="Pfam" id="PF07963">
    <property type="entry name" value="N_methyl"/>
    <property type="match status" value="1"/>
</dbReference>
<sequence>MPASKTMIASSPFRTAGFTLVELLVVLAIAALMMTAVPSLFSAAFPGVEMKSAARRTAATLRLARESAIRQGIETELLVDVEARQLALQGYRTLNLPKRLKVELETASREMLDDRQGVIRFFPDGSSTGGRILVTYRDHGYQIGVTWLTGRIELAPWETP</sequence>
<evidence type="ECO:0000259" key="11">
    <source>
        <dbReference type="Pfam" id="PF12019"/>
    </source>
</evidence>
<feature type="domain" description="General secretion pathway GspH" evidence="11">
    <location>
        <begin position="53"/>
        <end position="147"/>
    </location>
</feature>
<dbReference type="STRING" id="765911.Thivi_2872"/>
<evidence type="ECO:0000256" key="5">
    <source>
        <dbReference type="ARBA" id="ARBA00022519"/>
    </source>
</evidence>
<keyword evidence="7" id="KW-1133">Transmembrane helix</keyword>
<evidence type="ECO:0000256" key="7">
    <source>
        <dbReference type="ARBA" id="ARBA00022989"/>
    </source>
</evidence>
<evidence type="ECO:0000313" key="13">
    <source>
        <dbReference type="Proteomes" id="UP000006062"/>
    </source>
</evidence>
<proteinExistence type="inferred from homology"/>
<dbReference type="SUPFAM" id="SSF54523">
    <property type="entry name" value="Pili subunits"/>
    <property type="match status" value="1"/>
</dbReference>
<dbReference type="KEGG" id="tvi:Thivi_2872"/>
<dbReference type="AlphaFoldDB" id="I3YCR5"/>
<dbReference type="EMBL" id="CP003154">
    <property type="protein sequence ID" value="AFL74783.1"/>
    <property type="molecule type" value="Genomic_DNA"/>
</dbReference>
<dbReference type="InterPro" id="IPR022346">
    <property type="entry name" value="T2SS_GspH"/>
</dbReference>
<keyword evidence="8" id="KW-0472">Membrane</keyword>
<dbReference type="RefSeq" id="WP_014779215.1">
    <property type="nucleotide sequence ID" value="NC_018012.1"/>
</dbReference>
<gene>
    <name evidence="12" type="ordered locus">Thivi_2872</name>
</gene>
<keyword evidence="5" id="KW-0997">Cell inner membrane</keyword>
<keyword evidence="3" id="KW-1003">Cell membrane</keyword>
<evidence type="ECO:0000256" key="4">
    <source>
        <dbReference type="ARBA" id="ARBA00022481"/>
    </source>
</evidence>
<dbReference type="NCBIfam" id="TIGR02532">
    <property type="entry name" value="IV_pilin_GFxxxE"/>
    <property type="match status" value="1"/>
</dbReference>
<dbReference type="Proteomes" id="UP000006062">
    <property type="component" value="Chromosome"/>
</dbReference>
<evidence type="ECO:0000256" key="9">
    <source>
        <dbReference type="ARBA" id="ARBA00025772"/>
    </source>
</evidence>
<organism evidence="12 13">
    <name type="scientific">Thiocystis violascens (strain ATCC 17096 / DSM 198 / 6111)</name>
    <name type="common">Chromatium violascens</name>
    <dbReference type="NCBI Taxonomy" id="765911"/>
    <lineage>
        <taxon>Bacteria</taxon>
        <taxon>Pseudomonadati</taxon>
        <taxon>Pseudomonadota</taxon>
        <taxon>Gammaproteobacteria</taxon>
        <taxon>Chromatiales</taxon>
        <taxon>Chromatiaceae</taxon>
        <taxon>Thiocystis</taxon>
    </lineage>
</organism>
<evidence type="ECO:0000256" key="3">
    <source>
        <dbReference type="ARBA" id="ARBA00022475"/>
    </source>
</evidence>
<dbReference type="PROSITE" id="PS00409">
    <property type="entry name" value="PROKAR_NTER_METHYL"/>
    <property type="match status" value="1"/>
</dbReference>
<evidence type="ECO:0000256" key="1">
    <source>
        <dbReference type="ARBA" id="ARBA00004377"/>
    </source>
</evidence>
<name>I3YCR5_THIV6</name>
<keyword evidence="6" id="KW-0812">Transmembrane</keyword>
<dbReference type="InterPro" id="IPR012902">
    <property type="entry name" value="N_methyl_site"/>
</dbReference>
<dbReference type="HOGENOM" id="CLU_123291_0_0_6"/>
<reference evidence="12 13" key="1">
    <citation type="submission" date="2012-06" db="EMBL/GenBank/DDBJ databases">
        <title>Complete sequence of Thiocystis violascens DSM 198.</title>
        <authorList>
            <consortium name="US DOE Joint Genome Institute"/>
            <person name="Lucas S."/>
            <person name="Han J."/>
            <person name="Lapidus A."/>
            <person name="Cheng J.-F."/>
            <person name="Goodwin L."/>
            <person name="Pitluck S."/>
            <person name="Peters L."/>
            <person name="Ovchinnikova G."/>
            <person name="Teshima H."/>
            <person name="Detter J.C."/>
            <person name="Han C."/>
            <person name="Tapia R."/>
            <person name="Land M."/>
            <person name="Hauser L."/>
            <person name="Kyrpides N."/>
            <person name="Ivanova N."/>
            <person name="Pagani I."/>
            <person name="Vogl K."/>
            <person name="Liu Z."/>
            <person name="Frigaard N.-U."/>
            <person name="Bryant D."/>
            <person name="Woyke T."/>
        </authorList>
    </citation>
    <scope>NUCLEOTIDE SEQUENCE [LARGE SCALE GENOMIC DNA]</scope>
    <source>
        <strain evidence="13">ATCC 17096 / DSM 198 / 6111</strain>
    </source>
</reference>
<dbReference type="Pfam" id="PF12019">
    <property type="entry name" value="GspH"/>
    <property type="match status" value="1"/>
</dbReference>
<accession>I3YCR5</accession>
<evidence type="ECO:0000256" key="8">
    <source>
        <dbReference type="ARBA" id="ARBA00023136"/>
    </source>
</evidence>